<sequence>MSEDCLKLLNLKMIWLKTKKKSQDRNVWFPSVIFISCSIVRGDNITKHRILEKYFLSGIARPDCVKVLVIIYIKRLINDVEFEDDQAENNKKFSWV</sequence>
<organism evidence="1 2">
    <name type="scientific">Ilex paraguariensis</name>
    <name type="common">yerba mate</name>
    <dbReference type="NCBI Taxonomy" id="185542"/>
    <lineage>
        <taxon>Eukaryota</taxon>
        <taxon>Viridiplantae</taxon>
        <taxon>Streptophyta</taxon>
        <taxon>Embryophyta</taxon>
        <taxon>Tracheophyta</taxon>
        <taxon>Spermatophyta</taxon>
        <taxon>Magnoliopsida</taxon>
        <taxon>eudicotyledons</taxon>
        <taxon>Gunneridae</taxon>
        <taxon>Pentapetalae</taxon>
        <taxon>asterids</taxon>
        <taxon>campanulids</taxon>
        <taxon>Aquifoliales</taxon>
        <taxon>Aquifoliaceae</taxon>
        <taxon>Ilex</taxon>
    </lineage>
</organism>
<reference evidence="1 2" key="1">
    <citation type="submission" date="2024-02" db="EMBL/GenBank/DDBJ databases">
        <authorList>
            <person name="Vignale AGUSTIN F."/>
            <person name="Sosa J E."/>
            <person name="Modenutti C."/>
        </authorList>
    </citation>
    <scope>NUCLEOTIDE SEQUENCE [LARGE SCALE GENOMIC DNA]</scope>
</reference>
<proteinExistence type="predicted"/>
<comment type="caution">
    <text evidence="1">The sequence shown here is derived from an EMBL/GenBank/DDBJ whole genome shotgun (WGS) entry which is preliminary data.</text>
</comment>
<dbReference type="AlphaFoldDB" id="A0ABC8RFL6"/>
<dbReference type="Proteomes" id="UP001642360">
    <property type="component" value="Unassembled WGS sequence"/>
</dbReference>
<keyword evidence="2" id="KW-1185">Reference proteome</keyword>
<protein>
    <submittedName>
        <fullName evidence="1">Uncharacterized protein</fullName>
    </submittedName>
</protein>
<gene>
    <name evidence="1" type="ORF">ILEXP_LOCUS11497</name>
</gene>
<accession>A0ABC8RFL6</accession>
<evidence type="ECO:0000313" key="2">
    <source>
        <dbReference type="Proteomes" id="UP001642360"/>
    </source>
</evidence>
<name>A0ABC8RFL6_9AQUA</name>
<evidence type="ECO:0000313" key="1">
    <source>
        <dbReference type="EMBL" id="CAK9143761.1"/>
    </source>
</evidence>
<dbReference type="EMBL" id="CAUOFW020001336">
    <property type="protein sequence ID" value="CAK9143761.1"/>
    <property type="molecule type" value="Genomic_DNA"/>
</dbReference>